<sequence length="85" mass="9927">MKQYQILIVIWATTADVGSAAEGWWSRQRDQQMWDLQLRMVRAAKCQERALIPDDRTPQDSNVGLMSVEDQLFLELTLYGFLPPW</sequence>
<evidence type="ECO:0008006" key="4">
    <source>
        <dbReference type="Google" id="ProtNLM"/>
    </source>
</evidence>
<dbReference type="Proteomes" id="UP000287651">
    <property type="component" value="Unassembled WGS sequence"/>
</dbReference>
<organism evidence="2 3">
    <name type="scientific">Ensete ventricosum</name>
    <name type="common">Abyssinian banana</name>
    <name type="synonym">Musa ensete</name>
    <dbReference type="NCBI Taxonomy" id="4639"/>
    <lineage>
        <taxon>Eukaryota</taxon>
        <taxon>Viridiplantae</taxon>
        <taxon>Streptophyta</taxon>
        <taxon>Embryophyta</taxon>
        <taxon>Tracheophyta</taxon>
        <taxon>Spermatophyta</taxon>
        <taxon>Magnoliopsida</taxon>
        <taxon>Liliopsida</taxon>
        <taxon>Zingiberales</taxon>
        <taxon>Musaceae</taxon>
        <taxon>Ensete</taxon>
    </lineage>
</organism>
<evidence type="ECO:0000313" key="2">
    <source>
        <dbReference type="EMBL" id="RRT79491.1"/>
    </source>
</evidence>
<name>A0A427ATF5_ENSVE</name>
<evidence type="ECO:0000313" key="3">
    <source>
        <dbReference type="Proteomes" id="UP000287651"/>
    </source>
</evidence>
<keyword evidence="1" id="KW-0732">Signal</keyword>
<protein>
    <recommendedName>
        <fullName evidence="4">Secreted protein</fullName>
    </recommendedName>
</protein>
<dbReference type="EMBL" id="AMZH03001387">
    <property type="protein sequence ID" value="RRT79491.1"/>
    <property type="molecule type" value="Genomic_DNA"/>
</dbReference>
<reference evidence="2 3" key="1">
    <citation type="journal article" date="2014" name="Agronomy (Basel)">
        <title>A Draft Genome Sequence for Ensete ventricosum, the Drought-Tolerant Tree Against Hunger.</title>
        <authorList>
            <person name="Harrison J."/>
            <person name="Moore K.A."/>
            <person name="Paszkiewicz K."/>
            <person name="Jones T."/>
            <person name="Grant M."/>
            <person name="Ambacheew D."/>
            <person name="Muzemil S."/>
            <person name="Studholme D.J."/>
        </authorList>
    </citation>
    <scope>NUCLEOTIDE SEQUENCE [LARGE SCALE GENOMIC DNA]</scope>
</reference>
<comment type="caution">
    <text evidence="2">The sequence shown here is derived from an EMBL/GenBank/DDBJ whole genome shotgun (WGS) entry which is preliminary data.</text>
</comment>
<feature type="chain" id="PRO_5019416769" description="Secreted protein" evidence="1">
    <location>
        <begin position="21"/>
        <end position="85"/>
    </location>
</feature>
<accession>A0A427ATF5</accession>
<dbReference type="AlphaFoldDB" id="A0A427ATF5"/>
<evidence type="ECO:0000256" key="1">
    <source>
        <dbReference type="SAM" id="SignalP"/>
    </source>
</evidence>
<proteinExistence type="predicted"/>
<feature type="signal peptide" evidence="1">
    <location>
        <begin position="1"/>
        <end position="20"/>
    </location>
</feature>
<gene>
    <name evidence="2" type="ORF">B296_00025314</name>
</gene>